<evidence type="ECO:0000313" key="6">
    <source>
        <dbReference type="EMBL" id="EHO77190.1"/>
    </source>
</evidence>
<evidence type="ECO:0000256" key="2">
    <source>
        <dbReference type="ARBA" id="ARBA00022692"/>
    </source>
</evidence>
<accession>H1PYK1</accession>
<dbReference type="RefSeq" id="WP_008699440.1">
    <property type="nucleotide sequence ID" value="NZ_KE161012.1"/>
</dbReference>
<gene>
    <name evidence="6" type="ORF">HMPREF0402_03494</name>
</gene>
<evidence type="ECO:0008006" key="8">
    <source>
        <dbReference type="Google" id="ProtNLM"/>
    </source>
</evidence>
<feature type="transmembrane region" description="Helical" evidence="5">
    <location>
        <begin position="51"/>
        <end position="71"/>
    </location>
</feature>
<keyword evidence="2 5" id="KW-0812">Transmembrane</keyword>
<dbReference type="Pfam" id="PF05101">
    <property type="entry name" value="VirB3"/>
    <property type="match status" value="1"/>
</dbReference>
<name>H1PYK1_9FUSO</name>
<dbReference type="Proteomes" id="UP000003233">
    <property type="component" value="Unassembled WGS sequence"/>
</dbReference>
<evidence type="ECO:0000256" key="1">
    <source>
        <dbReference type="ARBA" id="ARBA00004370"/>
    </source>
</evidence>
<evidence type="ECO:0000256" key="4">
    <source>
        <dbReference type="ARBA" id="ARBA00023136"/>
    </source>
</evidence>
<evidence type="ECO:0000256" key="3">
    <source>
        <dbReference type="ARBA" id="ARBA00022989"/>
    </source>
</evidence>
<dbReference type="EMBL" id="AGWJ02000035">
    <property type="protein sequence ID" value="EHO77190.1"/>
    <property type="molecule type" value="Genomic_DNA"/>
</dbReference>
<keyword evidence="4 5" id="KW-0472">Membrane</keyword>
<dbReference type="AlphaFoldDB" id="H1PYK1"/>
<reference evidence="6 7" key="1">
    <citation type="submission" date="2012-07" db="EMBL/GenBank/DDBJ databases">
        <title>The Genome Sequence of Fusobacterium ulcerans 12_1B.</title>
        <authorList>
            <consortium name="The Broad Institute Genome Sequencing Platform"/>
            <person name="Earl A."/>
            <person name="Ward D."/>
            <person name="Feldgarden M."/>
            <person name="Gevers D."/>
            <person name="Strauss J."/>
            <person name="Ambrose C.E."/>
            <person name="Allen-Vercoe E."/>
            <person name="Walker B."/>
            <person name="Young S.K."/>
            <person name="Zeng Q."/>
            <person name="Gargeya S."/>
            <person name="Fitzgerald M."/>
            <person name="Haas B."/>
            <person name="Abouelleil A."/>
            <person name="Alvarado L."/>
            <person name="Arachchi H.M."/>
            <person name="Berlin A.M."/>
            <person name="Chapman S.B."/>
            <person name="Goldberg J."/>
            <person name="Griggs A."/>
            <person name="Gujja S."/>
            <person name="Hansen M."/>
            <person name="Howarth C."/>
            <person name="Imamovic A."/>
            <person name="Larimer J."/>
            <person name="McCowen C."/>
            <person name="Montmayeur A."/>
            <person name="Murphy C."/>
            <person name="Neiman D."/>
            <person name="Pearson M."/>
            <person name="Priest M."/>
            <person name="Roberts A."/>
            <person name="Saif S."/>
            <person name="Shea T."/>
            <person name="Sisk P."/>
            <person name="Sykes S."/>
            <person name="Wortman J."/>
            <person name="Nusbaum C."/>
            <person name="Birren B."/>
        </authorList>
    </citation>
    <scope>NUCLEOTIDE SEQUENCE [LARGE SCALE GENOMIC DNA]</scope>
    <source>
        <strain evidence="6 7">12_1B</strain>
    </source>
</reference>
<comment type="caution">
    <text evidence="6">The sequence shown here is derived from an EMBL/GenBank/DDBJ whole genome shotgun (WGS) entry which is preliminary data.</text>
</comment>
<proteinExistence type="predicted"/>
<keyword evidence="7" id="KW-1185">Reference proteome</keyword>
<evidence type="ECO:0000256" key="5">
    <source>
        <dbReference type="SAM" id="Phobius"/>
    </source>
</evidence>
<dbReference type="PATRIC" id="fig|457404.5.peg.3529"/>
<dbReference type="GO" id="GO:0016020">
    <property type="term" value="C:membrane"/>
    <property type="evidence" value="ECO:0007669"/>
    <property type="project" value="UniProtKB-SubCell"/>
</dbReference>
<feature type="transmembrane region" description="Helical" evidence="5">
    <location>
        <begin position="24"/>
        <end position="44"/>
    </location>
</feature>
<dbReference type="InterPro" id="IPR007792">
    <property type="entry name" value="T4SS_VirB3/TrbD/AvhB"/>
</dbReference>
<sequence>MEDRYTEADENFYIPVYQVFTKEIMLFGLPRSMAIFFIGVMAFTGLSMKNFVLTIVFFILYLIMVLVVKFVPKFDPKILETIVRFSFKKYINY</sequence>
<organism evidence="6 7">
    <name type="scientific">Fusobacterium ulcerans 12-1B</name>
    <dbReference type="NCBI Taxonomy" id="457404"/>
    <lineage>
        <taxon>Bacteria</taxon>
        <taxon>Fusobacteriati</taxon>
        <taxon>Fusobacteriota</taxon>
        <taxon>Fusobacteriia</taxon>
        <taxon>Fusobacteriales</taxon>
        <taxon>Fusobacteriaceae</taxon>
        <taxon>Fusobacterium</taxon>
    </lineage>
</organism>
<dbReference type="BioCyc" id="FSP457404-HMP:GTSQ-3549-MONOMER"/>
<keyword evidence="3 5" id="KW-1133">Transmembrane helix</keyword>
<dbReference type="HOGENOM" id="CLU_185988_0_0_0"/>
<protein>
    <recommendedName>
        <fullName evidence="8">Type IV secretory pathway, VirB3-like protein</fullName>
    </recommendedName>
</protein>
<evidence type="ECO:0000313" key="7">
    <source>
        <dbReference type="Proteomes" id="UP000003233"/>
    </source>
</evidence>
<comment type="subcellular location">
    <subcellularLocation>
        <location evidence="1">Membrane</location>
    </subcellularLocation>
</comment>